<feature type="binding site" evidence="10">
    <location>
        <begin position="9"/>
        <end position="12"/>
    </location>
    <ligand>
        <name>substrate</name>
    </ligand>
</feature>
<evidence type="ECO:0000313" key="15">
    <source>
        <dbReference type="Proteomes" id="UP000010473"/>
    </source>
</evidence>
<feature type="binding site" evidence="9 10">
    <location>
        <position position="124"/>
    </location>
    <ligand>
        <name>substrate</name>
    </ligand>
</feature>
<protein>
    <recommendedName>
        <fullName evidence="9">Pyridoxine/pyridoxamine 5'-phosphate oxidase</fullName>
        <ecNumber evidence="9">1.4.3.5</ecNumber>
    </recommendedName>
    <alternativeName>
        <fullName evidence="9">PNP/PMP oxidase</fullName>
        <shortName evidence="9">PNPOx</shortName>
    </alternativeName>
    <alternativeName>
        <fullName evidence="9">Pyridoxal 5'-phosphate synthase</fullName>
    </alternativeName>
</protein>
<dbReference type="PANTHER" id="PTHR10851:SF0">
    <property type="entry name" value="PYRIDOXINE-5'-PHOSPHATE OXIDASE"/>
    <property type="match status" value="1"/>
</dbReference>
<dbReference type="PIRSF" id="PIRSF000190">
    <property type="entry name" value="Pyd_amn-ph_oxd"/>
    <property type="match status" value="1"/>
</dbReference>
<dbReference type="KEGG" id="scs:Sta7437_0814"/>
<dbReference type="Gene3D" id="2.30.110.10">
    <property type="entry name" value="Electron Transport, Fmn-binding Protein, Chain A"/>
    <property type="match status" value="1"/>
</dbReference>
<evidence type="ECO:0000256" key="1">
    <source>
        <dbReference type="ARBA" id="ARBA00004738"/>
    </source>
</evidence>
<dbReference type="GO" id="GO:0008615">
    <property type="term" value="P:pyridoxine biosynthetic process"/>
    <property type="evidence" value="ECO:0007669"/>
    <property type="project" value="UniProtKB-UniRule"/>
</dbReference>
<feature type="binding site" evidence="9 11">
    <location>
        <position position="106"/>
    </location>
    <ligand>
        <name>FMN</name>
        <dbReference type="ChEBI" id="CHEBI:58210"/>
    </ligand>
</feature>
<feature type="binding site" evidence="9 10">
    <location>
        <position position="132"/>
    </location>
    <ligand>
        <name>substrate</name>
    </ligand>
</feature>
<evidence type="ECO:0000259" key="13">
    <source>
        <dbReference type="Pfam" id="PF10590"/>
    </source>
</evidence>
<evidence type="ECO:0000256" key="6">
    <source>
        <dbReference type="ARBA" id="ARBA00022643"/>
    </source>
</evidence>
<keyword evidence="15" id="KW-1185">Reference proteome</keyword>
<feature type="domain" description="Pyridoxamine 5'-phosphate oxidase N-terminal" evidence="12">
    <location>
        <begin position="35"/>
        <end position="159"/>
    </location>
</feature>
<comment type="similarity">
    <text evidence="3 9">Belongs to the pyridoxamine 5'-phosphate oxidase family.</text>
</comment>
<evidence type="ECO:0000256" key="5">
    <source>
        <dbReference type="ARBA" id="ARBA00022630"/>
    </source>
</evidence>
<dbReference type="InterPro" id="IPR000659">
    <property type="entry name" value="Pyridox_Oxase"/>
</dbReference>
<dbReference type="NCBIfam" id="TIGR00558">
    <property type="entry name" value="pdxH"/>
    <property type="match status" value="1"/>
</dbReference>
<dbReference type="NCBIfam" id="NF004231">
    <property type="entry name" value="PRK05679.1"/>
    <property type="match status" value="1"/>
</dbReference>
<comment type="cofactor">
    <cofactor evidence="9 11">
        <name>FMN</name>
        <dbReference type="ChEBI" id="CHEBI:58210"/>
    </cofactor>
    <text evidence="9 11">Binds 1 FMN per subunit.</text>
</comment>
<comment type="catalytic activity">
    <reaction evidence="9">
        <text>pyridoxamine 5'-phosphate + O2 + H2O = pyridoxal 5'-phosphate + H2O2 + NH4(+)</text>
        <dbReference type="Rhea" id="RHEA:15817"/>
        <dbReference type="ChEBI" id="CHEBI:15377"/>
        <dbReference type="ChEBI" id="CHEBI:15379"/>
        <dbReference type="ChEBI" id="CHEBI:16240"/>
        <dbReference type="ChEBI" id="CHEBI:28938"/>
        <dbReference type="ChEBI" id="CHEBI:58451"/>
        <dbReference type="ChEBI" id="CHEBI:597326"/>
        <dbReference type="EC" id="1.4.3.5"/>
    </reaction>
</comment>
<dbReference type="Proteomes" id="UP000010473">
    <property type="component" value="Chromosome"/>
</dbReference>
<evidence type="ECO:0000256" key="8">
    <source>
        <dbReference type="ARBA" id="ARBA00023096"/>
    </source>
</evidence>
<evidence type="ECO:0000256" key="11">
    <source>
        <dbReference type="PIRSR" id="PIRSR000190-2"/>
    </source>
</evidence>
<gene>
    <name evidence="9" type="primary">pdxH</name>
    <name evidence="14" type="ordered locus">Sta7437_0814</name>
</gene>
<comment type="subunit">
    <text evidence="4 9">Homodimer.</text>
</comment>
<dbReference type="Pfam" id="PF01243">
    <property type="entry name" value="PNPOx_N"/>
    <property type="match status" value="1"/>
</dbReference>
<dbReference type="PATRIC" id="fig|111780.3.peg.846"/>
<dbReference type="HOGENOM" id="CLU_032263_2_2_3"/>
<feature type="binding site" evidence="9 11">
    <location>
        <position position="196"/>
    </location>
    <ligand>
        <name>FMN</name>
        <dbReference type="ChEBI" id="CHEBI:58210"/>
    </ligand>
</feature>
<evidence type="ECO:0000256" key="9">
    <source>
        <dbReference type="HAMAP-Rule" id="MF_01629"/>
    </source>
</evidence>
<keyword evidence="7 9" id="KW-0560">Oxidoreductase</keyword>
<feature type="binding site" evidence="9 11">
    <location>
        <begin position="141"/>
        <end position="142"/>
    </location>
    <ligand>
        <name>FMN</name>
        <dbReference type="ChEBI" id="CHEBI:58210"/>
    </ligand>
</feature>
<dbReference type="GO" id="GO:0004733">
    <property type="term" value="F:pyridoxamine phosphate oxidase activity"/>
    <property type="evidence" value="ECO:0007669"/>
    <property type="project" value="UniProtKB-UniRule"/>
</dbReference>
<dbReference type="InterPro" id="IPR019576">
    <property type="entry name" value="Pyridoxamine_oxidase_dimer_C"/>
</dbReference>
<evidence type="ECO:0000259" key="12">
    <source>
        <dbReference type="Pfam" id="PF01243"/>
    </source>
</evidence>
<reference evidence="15" key="1">
    <citation type="journal article" date="2013" name="Proc. Natl. Acad. Sci. U.S.A.">
        <title>Improving the coverage of the cyanobacterial phylum using diversity-driven genome sequencing.</title>
        <authorList>
            <person name="Shih P.M."/>
            <person name="Wu D."/>
            <person name="Latifi A."/>
            <person name="Axen S.D."/>
            <person name="Fewer D.P."/>
            <person name="Talla E."/>
            <person name="Calteau A."/>
            <person name="Cai F."/>
            <person name="Tandeau de Marsac N."/>
            <person name="Rippka R."/>
            <person name="Herdman M."/>
            <person name="Sivonen K."/>
            <person name="Coursin T."/>
            <person name="Laurent T."/>
            <person name="Goodwin L."/>
            <person name="Nolan M."/>
            <person name="Davenport K.W."/>
            <person name="Han C.S."/>
            <person name="Rubin E.M."/>
            <person name="Eisen J.A."/>
            <person name="Woyke T."/>
            <person name="Gugger M."/>
            <person name="Kerfeld C.A."/>
        </authorList>
    </citation>
    <scope>NUCLEOTIDE SEQUENCE [LARGE SCALE GENOMIC DNA]</scope>
    <source>
        <strain evidence="15">ATCC 29371 / PCC 7437</strain>
    </source>
</reference>
<evidence type="ECO:0000313" key="14">
    <source>
        <dbReference type="EMBL" id="AFZ34402.1"/>
    </source>
</evidence>
<dbReference type="STRING" id="111780.Sta7437_0814"/>
<dbReference type="EMBL" id="CP003653">
    <property type="protein sequence ID" value="AFZ34402.1"/>
    <property type="molecule type" value="Genomic_DNA"/>
</dbReference>
<dbReference type="Pfam" id="PF10590">
    <property type="entry name" value="PNP_phzG_C"/>
    <property type="match status" value="1"/>
</dbReference>
<feature type="binding site" evidence="9 10">
    <location>
        <position position="128"/>
    </location>
    <ligand>
        <name>substrate</name>
    </ligand>
</feature>
<dbReference type="SUPFAM" id="SSF50475">
    <property type="entry name" value="FMN-binding split barrel"/>
    <property type="match status" value="1"/>
</dbReference>
<dbReference type="OrthoDB" id="9780392at2"/>
<dbReference type="HAMAP" id="MF_01629">
    <property type="entry name" value="PdxH"/>
    <property type="match status" value="1"/>
</dbReference>
<dbReference type="InterPro" id="IPR019740">
    <property type="entry name" value="Pyridox_Oxase_CS"/>
</dbReference>
<comment type="pathway">
    <text evidence="2 9">Cofactor metabolism; pyridoxal 5'-phosphate salvage; pyridoxal 5'-phosphate from pyridoxine 5'-phosphate: step 1/1.</text>
</comment>
<evidence type="ECO:0000256" key="3">
    <source>
        <dbReference type="ARBA" id="ARBA00007301"/>
    </source>
</evidence>
<feature type="binding site" evidence="9 11">
    <location>
        <position position="186"/>
    </location>
    <ligand>
        <name>FMN</name>
        <dbReference type="ChEBI" id="CHEBI:58210"/>
    </ligand>
</feature>
<evidence type="ECO:0000256" key="7">
    <source>
        <dbReference type="ARBA" id="ARBA00023002"/>
    </source>
</evidence>
<dbReference type="RefSeq" id="WP_015192075.1">
    <property type="nucleotide sequence ID" value="NC_019748.1"/>
</dbReference>
<name>K9XRU7_STAC7</name>
<feature type="domain" description="Pyridoxine 5'-phosphate oxidase dimerisation C-terminal" evidence="13">
    <location>
        <begin position="173"/>
        <end position="214"/>
    </location>
</feature>
<keyword evidence="8 9" id="KW-0664">Pyridoxine biosynthesis</keyword>
<feature type="binding site" evidence="9 10">
    <location>
        <position position="67"/>
    </location>
    <ligand>
        <name>substrate</name>
    </ligand>
</feature>
<evidence type="ECO:0000256" key="2">
    <source>
        <dbReference type="ARBA" id="ARBA00005037"/>
    </source>
</evidence>
<comment type="caution">
    <text evidence="9">Lacks conserved residue(s) required for the propagation of feature annotation.</text>
</comment>
<dbReference type="eggNOG" id="COG0259">
    <property type="taxonomic scope" value="Bacteria"/>
</dbReference>
<evidence type="ECO:0000256" key="10">
    <source>
        <dbReference type="PIRSR" id="PIRSR000190-1"/>
    </source>
</evidence>
<dbReference type="EC" id="1.4.3.5" evidence="9"/>
<keyword evidence="6 9" id="KW-0288">FMN</keyword>
<comment type="pathway">
    <text evidence="1 9">Cofactor metabolism; pyridoxal 5'-phosphate salvage; pyridoxal 5'-phosphate from pyridoxamine 5'-phosphate: step 1/1.</text>
</comment>
<dbReference type="InterPro" id="IPR011576">
    <property type="entry name" value="Pyridox_Oxase_N"/>
</dbReference>
<dbReference type="AlphaFoldDB" id="K9XRU7"/>
<dbReference type="InterPro" id="IPR012349">
    <property type="entry name" value="Split_barrel_FMN-bd"/>
</dbReference>
<dbReference type="GO" id="GO:0010181">
    <property type="term" value="F:FMN binding"/>
    <property type="evidence" value="ECO:0007669"/>
    <property type="project" value="UniProtKB-UniRule"/>
</dbReference>
<feature type="binding site" evidence="9 11">
    <location>
        <position position="84"/>
    </location>
    <ligand>
        <name>FMN</name>
        <dbReference type="ChEBI" id="CHEBI:58210"/>
    </ligand>
</feature>
<dbReference type="UniPathway" id="UPA01068">
    <property type="reaction ID" value="UER00304"/>
</dbReference>
<feature type="binding site" evidence="9 11">
    <location>
        <begin position="62"/>
        <end position="67"/>
    </location>
    <ligand>
        <name>FMN</name>
        <dbReference type="ChEBI" id="CHEBI:58210"/>
    </ligand>
</feature>
<feature type="binding site" evidence="9 11">
    <location>
        <begin position="77"/>
        <end position="78"/>
    </location>
    <ligand>
        <name>FMN</name>
        <dbReference type="ChEBI" id="CHEBI:58210"/>
    </ligand>
</feature>
<dbReference type="PANTHER" id="PTHR10851">
    <property type="entry name" value="PYRIDOXINE-5-PHOSPHATE OXIDASE"/>
    <property type="match status" value="1"/>
</dbReference>
<comment type="function">
    <text evidence="9">Catalyzes the oxidation of either pyridoxine 5'-phosphate (PNP) or pyridoxamine 5'-phosphate (PMP) into pyridoxal 5'-phosphate (PLP).</text>
</comment>
<dbReference type="PROSITE" id="PS01064">
    <property type="entry name" value="PYRIDOX_OXIDASE"/>
    <property type="match status" value="1"/>
</dbReference>
<evidence type="ECO:0000256" key="4">
    <source>
        <dbReference type="ARBA" id="ARBA00011738"/>
    </source>
</evidence>
<sequence length="214" mass="24736">MDLSVADLRQNYTLAELNQSNVEPNAIAQFAIWFEQAVEAQLLEPNAMTLATATPDGKPSARIVLLKGFDHRGFVFYTNYYSHKGRELTANNWAALVFWWGELERQVRIEGRVEKVSAEESDAYFQSRPINSQLGAWASDQSQVIPTRQVLDRKLNDLAQQYQEKPIPRPPHWGGFRVSPEIIEFWQGRPNRLHDRLKYTLQPEGNWKIERLSP</sequence>
<proteinExistence type="inferred from homology"/>
<organism evidence="14 15">
    <name type="scientific">Stanieria cyanosphaera (strain ATCC 29371 / PCC 7437)</name>
    <dbReference type="NCBI Taxonomy" id="111780"/>
    <lineage>
        <taxon>Bacteria</taxon>
        <taxon>Bacillati</taxon>
        <taxon>Cyanobacteriota</taxon>
        <taxon>Cyanophyceae</taxon>
        <taxon>Pleurocapsales</taxon>
        <taxon>Dermocarpellaceae</taxon>
        <taxon>Stanieria</taxon>
    </lineage>
</organism>
<comment type="catalytic activity">
    <reaction evidence="9">
        <text>pyridoxine 5'-phosphate + O2 = pyridoxal 5'-phosphate + H2O2</text>
        <dbReference type="Rhea" id="RHEA:15149"/>
        <dbReference type="ChEBI" id="CHEBI:15379"/>
        <dbReference type="ChEBI" id="CHEBI:16240"/>
        <dbReference type="ChEBI" id="CHEBI:58589"/>
        <dbReference type="ChEBI" id="CHEBI:597326"/>
        <dbReference type="EC" id="1.4.3.5"/>
    </reaction>
</comment>
<dbReference type="FunFam" id="2.30.110.10:FF:000005">
    <property type="entry name" value="NAD(P)H-hydrate epimerase"/>
    <property type="match status" value="1"/>
</dbReference>
<accession>K9XRU7</accession>
<keyword evidence="5 9" id="KW-0285">Flavoprotein</keyword>
<feature type="binding site" evidence="9 10">
    <location>
        <begin position="192"/>
        <end position="194"/>
    </location>
    <ligand>
        <name>substrate</name>
    </ligand>
</feature>